<dbReference type="GO" id="GO:0006749">
    <property type="term" value="P:glutathione metabolic process"/>
    <property type="evidence" value="ECO:0007669"/>
    <property type="project" value="UniProtKB-UniRule"/>
</dbReference>
<feature type="domain" description="GST C-terminal" evidence="8">
    <location>
        <begin position="133"/>
        <end position="257"/>
    </location>
</feature>
<dbReference type="InterPro" id="IPR010987">
    <property type="entry name" value="Glutathione-S-Trfase_C-like"/>
</dbReference>
<dbReference type="FunFam" id="1.20.1050.10:FF:000009">
    <property type="entry name" value="Glutathione S-transferase omega-1"/>
    <property type="match status" value="1"/>
</dbReference>
<gene>
    <name evidence="10" type="primary">LOC116945814</name>
</gene>
<dbReference type="GO" id="GO:0050610">
    <property type="term" value="F:methylarsonate reductase activity"/>
    <property type="evidence" value="ECO:0007669"/>
    <property type="project" value="UniProtKB-UniRule"/>
</dbReference>
<dbReference type="EC" id="2.5.1.18" evidence="6"/>
<dbReference type="GO" id="GO:0045174">
    <property type="term" value="F:glutathione dehydrogenase (ascorbate) activity"/>
    <property type="evidence" value="ECO:0007669"/>
    <property type="project" value="UniProtKB-UniRule"/>
</dbReference>
<name>A0AAJ7TE99_PETMA</name>
<sequence>MTQELVRPASPHGGCFSLTSLAPSTTSGAMAGKVLRDGDPAPAAVAPGKLRLYSMRFCPFAQRPRLVLAAKGIEYETVNIHLKAKPAWFLERCPGGLVPVLENDSGELVPESLVVSDLLDQLYPEPPLYPRGQPYAQAKQRLLIEGFGKVVSLFYKIFSASLKEESAVEVEGEFQRSLAPYEKHLQASGETFLGGARPSMADYMVWPWMERLPAVGALRVLDALPRLKAWWEAMMKDAAVLATFTDMDTYKEFGKRYAANDMESYDIGL</sequence>
<evidence type="ECO:0000256" key="5">
    <source>
        <dbReference type="ARBA" id="ARBA00049544"/>
    </source>
</evidence>
<comment type="function">
    <text evidence="6">Exhibits glutathione-dependent thiol transferase activity. Has high dehydroascorbate reductase activity and may contribute to the recycling of ascorbic acid. Participates in the biotransformation of inorganic arsenic and reduces monomethylarsonic acid (MMA).</text>
</comment>
<dbReference type="Pfam" id="PF13417">
    <property type="entry name" value="GST_N_3"/>
    <property type="match status" value="1"/>
</dbReference>
<protein>
    <recommendedName>
        <fullName evidence="6">Glutathione S-transferase omega</fullName>
        <shortName evidence="6">GSTO</shortName>
        <ecNumber evidence="6">1.20.4.2</ecNumber>
        <ecNumber evidence="6">1.8.5.1</ecNumber>
        <ecNumber evidence="6">2.5.1.18</ecNumber>
    </recommendedName>
    <alternativeName>
        <fullName evidence="6">Glutathione-dependent dehydroascorbate reductase</fullName>
    </alternativeName>
    <alternativeName>
        <fullName evidence="6">Monomethylarsonic acid reductase</fullName>
    </alternativeName>
</protein>
<dbReference type="InterPro" id="IPR004045">
    <property type="entry name" value="Glutathione_S-Trfase_N"/>
</dbReference>
<dbReference type="GO" id="GO:0005737">
    <property type="term" value="C:cytoplasm"/>
    <property type="evidence" value="ECO:0007669"/>
    <property type="project" value="InterPro"/>
</dbReference>
<dbReference type="SUPFAM" id="SSF52833">
    <property type="entry name" value="Thioredoxin-like"/>
    <property type="match status" value="1"/>
</dbReference>
<dbReference type="InterPro" id="IPR036249">
    <property type="entry name" value="Thioredoxin-like_sf"/>
</dbReference>
<comment type="catalytic activity">
    <reaction evidence="4 6">
        <text>methylarsonate + 2 glutathione + H(+) = methylarsonous acid + glutathione disulfide + H2O</text>
        <dbReference type="Rhea" id="RHEA:15969"/>
        <dbReference type="ChEBI" id="CHEBI:15377"/>
        <dbReference type="ChEBI" id="CHEBI:15378"/>
        <dbReference type="ChEBI" id="CHEBI:17826"/>
        <dbReference type="ChEBI" id="CHEBI:33409"/>
        <dbReference type="ChEBI" id="CHEBI:57925"/>
        <dbReference type="ChEBI" id="CHEBI:58297"/>
        <dbReference type="EC" id="1.20.4.2"/>
    </reaction>
</comment>
<comment type="catalytic activity">
    <reaction evidence="5 6">
        <text>L-dehydroascorbate + 2 glutathione = glutathione disulfide + L-ascorbate</text>
        <dbReference type="Rhea" id="RHEA:24424"/>
        <dbReference type="ChEBI" id="CHEBI:38290"/>
        <dbReference type="ChEBI" id="CHEBI:57925"/>
        <dbReference type="ChEBI" id="CHEBI:58297"/>
        <dbReference type="ChEBI" id="CHEBI:58539"/>
        <dbReference type="EC" id="1.8.5.1"/>
    </reaction>
</comment>
<dbReference type="PANTHER" id="PTHR43968:SF6">
    <property type="entry name" value="GLUTATHIONE S-TRANSFERASE OMEGA"/>
    <property type="match status" value="1"/>
</dbReference>
<dbReference type="PROSITE" id="PS50404">
    <property type="entry name" value="GST_NTER"/>
    <property type="match status" value="1"/>
</dbReference>
<comment type="similarity">
    <text evidence="1 6">Belongs to the GST superfamily. Omega family.</text>
</comment>
<comment type="catalytic activity">
    <reaction evidence="3 6">
        <text>RX + glutathione = an S-substituted glutathione + a halide anion + H(+)</text>
        <dbReference type="Rhea" id="RHEA:16437"/>
        <dbReference type="ChEBI" id="CHEBI:15378"/>
        <dbReference type="ChEBI" id="CHEBI:16042"/>
        <dbReference type="ChEBI" id="CHEBI:17792"/>
        <dbReference type="ChEBI" id="CHEBI:57925"/>
        <dbReference type="ChEBI" id="CHEBI:90779"/>
        <dbReference type="EC" id="2.5.1.18"/>
    </reaction>
</comment>
<dbReference type="Gene3D" id="3.40.30.10">
    <property type="entry name" value="Glutaredoxin"/>
    <property type="match status" value="1"/>
</dbReference>
<evidence type="ECO:0000256" key="3">
    <source>
        <dbReference type="ARBA" id="ARBA00047960"/>
    </source>
</evidence>
<proteinExistence type="inferred from homology"/>
<keyword evidence="2 6" id="KW-0560">Oxidoreductase</keyword>
<keyword evidence="6" id="KW-0808">Transferase</keyword>
<dbReference type="GeneID" id="116945814"/>
<evidence type="ECO:0000259" key="8">
    <source>
        <dbReference type="PROSITE" id="PS50405"/>
    </source>
</evidence>
<dbReference type="InterPro" id="IPR050983">
    <property type="entry name" value="GST_Omega/HSP26"/>
</dbReference>
<evidence type="ECO:0000256" key="2">
    <source>
        <dbReference type="ARBA" id="ARBA00023002"/>
    </source>
</evidence>
<dbReference type="CTD" id="9446"/>
<evidence type="ECO:0000256" key="4">
    <source>
        <dbReference type="ARBA" id="ARBA00048353"/>
    </source>
</evidence>
<evidence type="ECO:0000313" key="9">
    <source>
        <dbReference type="Proteomes" id="UP001318040"/>
    </source>
</evidence>
<evidence type="ECO:0000256" key="1">
    <source>
        <dbReference type="ARBA" id="ARBA00011067"/>
    </source>
</evidence>
<dbReference type="GO" id="GO:0004364">
    <property type="term" value="F:glutathione transferase activity"/>
    <property type="evidence" value="ECO:0007669"/>
    <property type="project" value="UniProtKB-UniRule"/>
</dbReference>
<evidence type="ECO:0000259" key="7">
    <source>
        <dbReference type="PROSITE" id="PS50404"/>
    </source>
</evidence>
<feature type="domain" description="GST N-terminal" evidence="7">
    <location>
        <begin position="48"/>
        <end position="127"/>
    </location>
</feature>
<dbReference type="Gene3D" id="1.20.1050.10">
    <property type="match status" value="1"/>
</dbReference>
<dbReference type="RefSeq" id="XP_032816267.1">
    <property type="nucleotide sequence ID" value="XM_032960376.1"/>
</dbReference>
<dbReference type="InterPro" id="IPR036282">
    <property type="entry name" value="Glutathione-S-Trfase_C_sf"/>
</dbReference>
<reference evidence="10" key="1">
    <citation type="submission" date="2025-08" db="UniProtKB">
        <authorList>
            <consortium name="RefSeq"/>
        </authorList>
    </citation>
    <scope>IDENTIFICATION</scope>
    <source>
        <tissue evidence="10">Sperm</tissue>
    </source>
</reference>
<evidence type="ECO:0000313" key="10">
    <source>
        <dbReference type="RefSeq" id="XP_032816267.1"/>
    </source>
</evidence>
<organism evidence="9 10">
    <name type="scientific">Petromyzon marinus</name>
    <name type="common">Sea lamprey</name>
    <dbReference type="NCBI Taxonomy" id="7757"/>
    <lineage>
        <taxon>Eukaryota</taxon>
        <taxon>Metazoa</taxon>
        <taxon>Chordata</taxon>
        <taxon>Craniata</taxon>
        <taxon>Vertebrata</taxon>
        <taxon>Cyclostomata</taxon>
        <taxon>Hyperoartia</taxon>
        <taxon>Petromyzontiformes</taxon>
        <taxon>Petromyzontidae</taxon>
        <taxon>Petromyzon</taxon>
    </lineage>
</organism>
<evidence type="ECO:0000256" key="6">
    <source>
        <dbReference type="RuleBase" id="RU368071"/>
    </source>
</evidence>
<dbReference type="KEGG" id="pmrn:116945814"/>
<dbReference type="FunFam" id="3.40.30.10:FF:000123">
    <property type="entry name" value="Glutathione transferase o1"/>
    <property type="match status" value="1"/>
</dbReference>
<dbReference type="EC" id="1.20.4.2" evidence="6"/>
<dbReference type="PROSITE" id="PS50405">
    <property type="entry name" value="GST_CTER"/>
    <property type="match status" value="1"/>
</dbReference>
<dbReference type="SUPFAM" id="SSF47616">
    <property type="entry name" value="GST C-terminal domain-like"/>
    <property type="match status" value="1"/>
</dbReference>
<dbReference type="SFLD" id="SFLDS00019">
    <property type="entry name" value="Glutathione_Transferase_(cytos"/>
    <property type="match status" value="1"/>
</dbReference>
<dbReference type="PRINTS" id="PR01625">
    <property type="entry name" value="GSTRNSFRASEO"/>
</dbReference>
<dbReference type="EC" id="1.8.5.1" evidence="6"/>
<accession>A0AAJ7TE99</accession>
<dbReference type="PANTHER" id="PTHR43968">
    <property type="match status" value="1"/>
</dbReference>
<dbReference type="SFLD" id="SFLDG00358">
    <property type="entry name" value="Main_(cytGST)"/>
    <property type="match status" value="1"/>
</dbReference>
<dbReference type="AlphaFoldDB" id="A0AAJ7TE99"/>
<dbReference type="InterPro" id="IPR040079">
    <property type="entry name" value="Glutathione_S-Trfase"/>
</dbReference>
<dbReference type="Proteomes" id="UP001318040">
    <property type="component" value="Chromosome 25"/>
</dbReference>
<keyword evidence="9" id="KW-1185">Reference proteome</keyword>
<dbReference type="Pfam" id="PF13410">
    <property type="entry name" value="GST_C_2"/>
    <property type="match status" value="1"/>
</dbReference>
<dbReference type="InterPro" id="IPR005442">
    <property type="entry name" value="GST_omega"/>
</dbReference>